<keyword evidence="2" id="KW-1185">Reference proteome</keyword>
<reference evidence="1" key="1">
    <citation type="submission" date="2023-10" db="EMBL/GenBank/DDBJ databases">
        <title>Whole genome sequencing of actinobacterial strain Amycolatopsis sp. (BCA-696) identifies the underlying plant growth-promoting genes.</title>
        <authorList>
            <person name="Gandham P."/>
            <person name="Vadla N."/>
            <person name="Saji A."/>
            <person name="Srinivas V."/>
            <person name="Ruperao P."/>
            <person name="Selvanayagam S."/>
            <person name="Saxena R.K."/>
            <person name="Rathore A."/>
            <person name="Gopalakrishnan S."/>
            <person name="Thakur V."/>
        </authorList>
    </citation>
    <scope>NUCLEOTIDE SEQUENCE</scope>
    <source>
        <strain evidence="1">BCA-696</strain>
    </source>
</reference>
<proteinExistence type="predicted"/>
<sequence>MDVDALPLPSGTTAYLCGPLPFMHGIRAGLIRRGLPAERVHHEVFGPGMLDRG</sequence>
<name>A0ACD5BDR4_9PSEU</name>
<gene>
    <name evidence="1" type="ORF">LCL61_17815</name>
</gene>
<accession>A0ACD5BDR4</accession>
<evidence type="ECO:0000313" key="2">
    <source>
        <dbReference type="Proteomes" id="UP001456344"/>
    </source>
</evidence>
<organism evidence="1 2">
    <name type="scientific">Amycolatopsis coloradensis</name>
    <dbReference type="NCBI Taxonomy" id="76021"/>
    <lineage>
        <taxon>Bacteria</taxon>
        <taxon>Bacillati</taxon>
        <taxon>Actinomycetota</taxon>
        <taxon>Actinomycetes</taxon>
        <taxon>Pseudonocardiales</taxon>
        <taxon>Pseudonocardiaceae</taxon>
        <taxon>Amycolatopsis</taxon>
    </lineage>
</organism>
<protein>
    <submittedName>
        <fullName evidence="1">Uncharacterized protein</fullName>
    </submittedName>
</protein>
<evidence type="ECO:0000313" key="1">
    <source>
        <dbReference type="EMBL" id="WYW17408.1"/>
    </source>
</evidence>
<dbReference type="Proteomes" id="UP001456344">
    <property type="component" value="Chromosome"/>
</dbReference>
<dbReference type="EMBL" id="CP150484">
    <property type="protein sequence ID" value="WYW17408.1"/>
    <property type="molecule type" value="Genomic_DNA"/>
</dbReference>